<evidence type="ECO:0000313" key="9">
    <source>
        <dbReference type="EMBL" id="QWG03458.1"/>
    </source>
</evidence>
<evidence type="ECO:0000256" key="1">
    <source>
        <dbReference type="ARBA" id="ARBA00001823"/>
    </source>
</evidence>
<dbReference type="GO" id="GO:0005737">
    <property type="term" value="C:cytoplasm"/>
    <property type="evidence" value="ECO:0007669"/>
    <property type="project" value="TreeGrafter"/>
</dbReference>
<comment type="pathway">
    <text evidence="6 7">Sulfur metabolism; hydrogen sulfide biosynthesis; sulfite from sulfate: step 2/3.</text>
</comment>
<dbReference type="InterPro" id="IPR059117">
    <property type="entry name" value="APS_kinase_dom"/>
</dbReference>
<comment type="function">
    <text evidence="6 7">Catalyzes the synthesis of activated sulfate.</text>
</comment>
<dbReference type="CDD" id="cd02027">
    <property type="entry name" value="APSK"/>
    <property type="match status" value="1"/>
</dbReference>
<comment type="similarity">
    <text evidence="6 7">Belongs to the APS kinase family.</text>
</comment>
<keyword evidence="10" id="KW-1185">Reference proteome</keyword>
<dbReference type="KEGG" id="fya:KMW28_07690"/>
<dbReference type="HAMAP" id="MF_00065">
    <property type="entry name" value="Adenylyl_sulf_kinase"/>
    <property type="match status" value="1"/>
</dbReference>
<keyword evidence="4 6" id="KW-0547">Nucleotide-binding</keyword>
<dbReference type="AlphaFoldDB" id="A0AAX1NCR6"/>
<dbReference type="NCBIfam" id="NF003013">
    <property type="entry name" value="PRK03846.1"/>
    <property type="match status" value="1"/>
</dbReference>
<evidence type="ECO:0000256" key="3">
    <source>
        <dbReference type="ARBA" id="ARBA00022679"/>
    </source>
</evidence>
<keyword evidence="3 6" id="KW-0808">Transferase</keyword>
<dbReference type="InterPro" id="IPR002891">
    <property type="entry name" value="APS"/>
</dbReference>
<proteinExistence type="inferred from homology"/>
<dbReference type="EMBL" id="CP076132">
    <property type="protein sequence ID" value="QWG03458.1"/>
    <property type="molecule type" value="Genomic_DNA"/>
</dbReference>
<dbReference type="GO" id="GO:0010134">
    <property type="term" value="P:sulfate assimilation via adenylyl sulfate reduction"/>
    <property type="evidence" value="ECO:0007669"/>
    <property type="project" value="TreeGrafter"/>
</dbReference>
<reference evidence="9 10" key="1">
    <citation type="submission" date="2021-05" db="EMBL/GenBank/DDBJ databases">
        <title>Comparative genomic studies on the polysaccharide-degrading batcterial strains of the Flammeovirga genus.</title>
        <authorList>
            <person name="Zewei F."/>
            <person name="Zheng Z."/>
            <person name="Yu L."/>
            <person name="Ruyue G."/>
            <person name="Yanhong M."/>
            <person name="Yuanyuan C."/>
            <person name="Jingyan G."/>
            <person name="Wenjun H."/>
        </authorList>
    </citation>
    <scope>NUCLEOTIDE SEQUENCE [LARGE SCALE GENOMIC DNA]</scope>
    <source>
        <strain evidence="9 10">NBRC:100898</strain>
    </source>
</reference>
<feature type="domain" description="APS kinase" evidence="8">
    <location>
        <begin position="28"/>
        <end position="176"/>
    </location>
</feature>
<keyword evidence="5 6" id="KW-0067">ATP-binding</keyword>
<dbReference type="Proteomes" id="UP000678679">
    <property type="component" value="Chromosome 1"/>
</dbReference>
<dbReference type="GO" id="GO:0019379">
    <property type="term" value="P:sulfate assimilation, phosphoadenylyl sulfate reduction by phosphoadenylyl-sulfate reductase (thioredoxin)"/>
    <property type="evidence" value="ECO:0007669"/>
    <property type="project" value="TreeGrafter"/>
</dbReference>
<dbReference type="NCBIfam" id="TIGR00455">
    <property type="entry name" value="apsK"/>
    <property type="match status" value="1"/>
</dbReference>
<feature type="active site" description="Phosphoserine intermediate" evidence="6">
    <location>
        <position position="109"/>
    </location>
</feature>
<feature type="binding site" evidence="6">
    <location>
        <begin position="35"/>
        <end position="42"/>
    </location>
    <ligand>
        <name>ATP</name>
        <dbReference type="ChEBI" id="CHEBI:30616"/>
    </ligand>
</feature>
<keyword evidence="6 7" id="KW-0418">Kinase</keyword>
<evidence type="ECO:0000256" key="5">
    <source>
        <dbReference type="ARBA" id="ARBA00022840"/>
    </source>
</evidence>
<evidence type="ECO:0000259" key="8">
    <source>
        <dbReference type="Pfam" id="PF01583"/>
    </source>
</evidence>
<dbReference type="EC" id="2.7.1.25" evidence="2 6"/>
<comment type="catalytic activity">
    <reaction evidence="1 6 7">
        <text>adenosine 5'-phosphosulfate + ATP = 3'-phosphoadenylyl sulfate + ADP + H(+)</text>
        <dbReference type="Rhea" id="RHEA:24152"/>
        <dbReference type="ChEBI" id="CHEBI:15378"/>
        <dbReference type="ChEBI" id="CHEBI:30616"/>
        <dbReference type="ChEBI" id="CHEBI:58243"/>
        <dbReference type="ChEBI" id="CHEBI:58339"/>
        <dbReference type="ChEBI" id="CHEBI:456216"/>
        <dbReference type="EC" id="2.7.1.25"/>
    </reaction>
</comment>
<dbReference type="InterPro" id="IPR050512">
    <property type="entry name" value="Sulf_AdTrans/APS_kinase"/>
</dbReference>
<organism evidence="9 10">
    <name type="scientific">Flammeovirga yaeyamensis</name>
    <dbReference type="NCBI Taxonomy" id="367791"/>
    <lineage>
        <taxon>Bacteria</taxon>
        <taxon>Pseudomonadati</taxon>
        <taxon>Bacteroidota</taxon>
        <taxon>Cytophagia</taxon>
        <taxon>Cytophagales</taxon>
        <taxon>Flammeovirgaceae</taxon>
        <taxon>Flammeovirga</taxon>
    </lineage>
</organism>
<evidence type="ECO:0000256" key="2">
    <source>
        <dbReference type="ARBA" id="ARBA00012121"/>
    </source>
</evidence>
<dbReference type="GO" id="GO:0004781">
    <property type="term" value="F:sulfate adenylyltransferase (ATP) activity"/>
    <property type="evidence" value="ECO:0007669"/>
    <property type="project" value="TreeGrafter"/>
</dbReference>
<dbReference type="GO" id="GO:0005524">
    <property type="term" value="F:ATP binding"/>
    <property type="evidence" value="ECO:0007669"/>
    <property type="project" value="UniProtKB-UniRule"/>
</dbReference>
<dbReference type="SUPFAM" id="SSF52540">
    <property type="entry name" value="P-loop containing nucleoside triphosphate hydrolases"/>
    <property type="match status" value="1"/>
</dbReference>
<evidence type="ECO:0000256" key="4">
    <source>
        <dbReference type="ARBA" id="ARBA00022741"/>
    </source>
</evidence>
<protein>
    <recommendedName>
        <fullName evidence="2 6">Adenylyl-sulfate kinase</fullName>
        <ecNumber evidence="2 6">2.7.1.25</ecNumber>
    </recommendedName>
    <alternativeName>
        <fullName evidence="6">APS kinase</fullName>
    </alternativeName>
    <alternativeName>
        <fullName evidence="6">ATP adenosine-5'-phosphosulfate 3'-phosphotransferase</fullName>
    </alternativeName>
    <alternativeName>
        <fullName evidence="6">Adenosine-5'-phosphosulfate kinase</fullName>
    </alternativeName>
</protein>
<dbReference type="Pfam" id="PF01583">
    <property type="entry name" value="APS_kinase"/>
    <property type="match status" value="1"/>
</dbReference>
<gene>
    <name evidence="6 9" type="primary">cysC</name>
    <name evidence="9" type="ORF">KMW28_07690</name>
</gene>
<evidence type="ECO:0000256" key="6">
    <source>
        <dbReference type="HAMAP-Rule" id="MF_00065"/>
    </source>
</evidence>
<accession>A0AAX1NCR6</accession>
<dbReference type="InterPro" id="IPR027417">
    <property type="entry name" value="P-loop_NTPase"/>
</dbReference>
<dbReference type="Gene3D" id="3.40.50.300">
    <property type="entry name" value="P-loop containing nucleotide triphosphate hydrolases"/>
    <property type="match status" value="1"/>
</dbReference>
<dbReference type="RefSeq" id="WP_183363912.1">
    <property type="nucleotide sequence ID" value="NZ_CP076132.1"/>
</dbReference>
<evidence type="ECO:0000313" key="10">
    <source>
        <dbReference type="Proteomes" id="UP000678679"/>
    </source>
</evidence>
<keyword evidence="6" id="KW-0597">Phosphoprotein</keyword>
<name>A0AAX1NCR6_9BACT</name>
<dbReference type="PANTHER" id="PTHR42700">
    <property type="entry name" value="SULFATE ADENYLYLTRANSFERASE"/>
    <property type="match status" value="1"/>
</dbReference>
<sequence length="204" mass="22631">MSEATNIHPIFNSLLSREKKEGLLKQNGVVLWMTGLSGSGKSTLARALEFALHDLGYKTMLLDGDNLRTGVNSNLGFSEEDRMENVRRSAEVSKLFASAGLVTICSLISPTEEIRAIARDIIGEEDFKQVHIDCPFEVCAERDVKGLYKKALAGEIKNFTGLDSPFDIPKDPFVRIPTHEQSLEDSLKQLLEAVLPIIKLDENK</sequence>
<dbReference type="GO" id="GO:0004020">
    <property type="term" value="F:adenylylsulfate kinase activity"/>
    <property type="evidence" value="ECO:0007669"/>
    <property type="project" value="UniProtKB-UniRule"/>
</dbReference>
<dbReference type="GO" id="GO:0070814">
    <property type="term" value="P:hydrogen sulfide biosynthetic process"/>
    <property type="evidence" value="ECO:0007669"/>
    <property type="project" value="UniProtKB-UniRule"/>
</dbReference>
<evidence type="ECO:0000256" key="7">
    <source>
        <dbReference type="RuleBase" id="RU004347"/>
    </source>
</evidence>
<dbReference type="PANTHER" id="PTHR42700:SF1">
    <property type="entry name" value="SULFATE ADENYLYLTRANSFERASE"/>
    <property type="match status" value="1"/>
</dbReference>